<comment type="caution">
    <text evidence="1">The sequence shown here is derived from an EMBL/GenBank/DDBJ whole genome shotgun (WGS) entry which is preliminary data.</text>
</comment>
<sequence>MKKLMCILLCMTSWYAYSEEEKISDKTWYEYTQVLLPEIKPTQLDTKLKLLELVSLRQWQVKNQTLDSFEMTLKKCNVKISFNNEDITISHDGFKTKNHGGGYSKAPICSKNWLSNIDKDINAALRILSLQQETINLDKASHKNQ</sequence>
<dbReference type="RefSeq" id="WP_155655553.1">
    <property type="nucleotide sequence ID" value="NZ_WOBN01000010.1"/>
</dbReference>
<name>A0A844P0G7_ALIFS</name>
<proteinExistence type="predicted"/>
<dbReference type="EMBL" id="WOBN01000010">
    <property type="protein sequence ID" value="MUK48871.1"/>
    <property type="molecule type" value="Genomic_DNA"/>
</dbReference>
<evidence type="ECO:0000313" key="1">
    <source>
        <dbReference type="EMBL" id="MUK48871.1"/>
    </source>
</evidence>
<accession>A0A844P0G7</accession>
<reference evidence="1 2" key="1">
    <citation type="submission" date="2019-11" db="EMBL/GenBank/DDBJ databases">
        <title>Using colonization assays and comparative genomics to discover symbiosis behaviors and factors in Vibrio fischeri.</title>
        <authorList>
            <person name="Bongrand C."/>
            <person name="Moriano-Gutierrez S."/>
            <person name="Arevalo P."/>
            <person name="Mcfall-Ngai M."/>
            <person name="Visick K."/>
            <person name="Polz M.F."/>
            <person name="Ruby E.G."/>
        </authorList>
    </citation>
    <scope>NUCLEOTIDE SEQUENCE [LARGE SCALE GENOMIC DNA]</scope>
    <source>
        <strain evidence="2">emors.4.1</strain>
    </source>
</reference>
<organism evidence="1 2">
    <name type="scientific">Aliivibrio fischeri</name>
    <name type="common">Vibrio fischeri</name>
    <dbReference type="NCBI Taxonomy" id="668"/>
    <lineage>
        <taxon>Bacteria</taxon>
        <taxon>Pseudomonadati</taxon>
        <taxon>Pseudomonadota</taxon>
        <taxon>Gammaproteobacteria</taxon>
        <taxon>Vibrionales</taxon>
        <taxon>Vibrionaceae</taxon>
        <taxon>Aliivibrio</taxon>
    </lineage>
</organism>
<protein>
    <submittedName>
        <fullName evidence="1">Uncharacterized protein</fullName>
    </submittedName>
</protein>
<evidence type="ECO:0000313" key="2">
    <source>
        <dbReference type="Proteomes" id="UP000448038"/>
    </source>
</evidence>
<dbReference type="AlphaFoldDB" id="A0A844P0G7"/>
<dbReference type="Proteomes" id="UP000448038">
    <property type="component" value="Unassembled WGS sequence"/>
</dbReference>
<gene>
    <name evidence="1" type="ORF">GNP88_06725</name>
</gene>